<name>A0A9D9IW20_9BACT</name>
<feature type="domain" description="Alpha-2-macroglobulin" evidence="2">
    <location>
        <begin position="1032"/>
        <end position="1122"/>
    </location>
</feature>
<protein>
    <recommendedName>
        <fullName evidence="2">Alpha-2-macroglobulin domain-containing protein</fullName>
    </recommendedName>
</protein>
<gene>
    <name evidence="3" type="ORF">IAB76_00030</name>
</gene>
<reference evidence="3" key="1">
    <citation type="submission" date="2020-10" db="EMBL/GenBank/DDBJ databases">
        <authorList>
            <person name="Gilroy R."/>
        </authorList>
    </citation>
    <scope>NUCLEOTIDE SEQUENCE</scope>
    <source>
        <strain evidence="3">B3-1481</strain>
    </source>
</reference>
<comment type="similarity">
    <text evidence="1">Belongs to the protease inhibitor I39 (alpha-2-macroglobulin) family. Bacterial alpha-2-macroglobulin subfamily.</text>
</comment>
<dbReference type="InterPro" id="IPR041246">
    <property type="entry name" value="Bact_MG10"/>
</dbReference>
<dbReference type="SMART" id="SM01360">
    <property type="entry name" value="A2M"/>
    <property type="match status" value="1"/>
</dbReference>
<accession>A0A9D9IW20</accession>
<sequence>MILNAFPFPARGQGHSLTRLWDRYEQAADDDRPRDQLAVLEEIKSEARGRHLLLDFCDAARLYVDVSCSTDWKLRDSLERRLDRELEALGEPAAVIYAGSTGRDAGALEAYIRANSERLAGSANRILYSSDHRLADGDFGEILPKLAANDLEYALWCLNSSHGLSDSAKELVADGLGARYPMNALHEFSLITTGTPDRQRLADFAAEYSGKAAALLAEQKLLELRFSELGGRNAGSDDYLRLLADCDALAGKAGKFSGDEALIAGISAGWCTDMDERLHSKDICASTSDDRLTVALRNLGSVRVGIFKGKEKIFERSLDNPAGSFYAPDTLEMQLPGLADGSYRIHLASGKTETTITHEKYSISLALRNDSGGPAVYAADYLSGKPLGWCSLTLRDEDGKTVAELPRLDIDGFTRLPSDFSSRFPERKWGWTIQAELSLPGRSTRLSRELRLSGFSAPEPEDSETRPADDRLHCLLLTDRSAFNPGETVNFKAVLYRGDYSHSLAGEGLRLTARLFDPENKELSSAELTTGEFSSAAGSFVLQKSRLGGYYTIRLEHDGRTVASARVLADEFVLPTFDLVWAEDGMLHLPGDSIAVRGNIKAYSGHSLGAADIVYSISGSDGTSVSGPLDTDSEGNFTIRFDSRPGRQYSYYALCVKVADATGETREFSTGIYVQPDIPLKIEPGNEAEGSFTLQDDSDVRFRRDRYIFTDDSAIFELGTADGGERPDATVEYSLSSGGRILKEGSMKPGRLSLDLKGGDGLYKLDVTVRATAHDGAEFSSRDSVLIFHAPSDGGALDVPGVRSFFLDGADGELSVRMGATCGPVWAVAELYGDGNRLLDRKMVYLGGQAGREGSLETVAFERKASYPPLLAIRLFYFRDKQSFSHVREFDFSAETERLPLGFTRFLDTTSPSKSYSFVIRTEPGVECAASIFDASTETLMRNEWRSVSAWREPVTDVSLSSICGVNGSSTPTVMLRGMTKGMARVNSAMAVPEAARTEAAYDSAAGLQDEAYFGAGADVAAVHIREDFENTLAWKPFLRSDDNGEIRFEFNTSDKLSRYYVQLFAHDRKFRNSTLRREMTVTLPVRISVVQPQYLYESDSWNARVGVSSMLDSAVSGKVSVSFLDGGDVKSSAVLKSGSGSLTVGAGGSAEFSLELDAPAADTLGVLVSFIPDDPDFGSDAVFVAIPVKKPVQTITEAHSTLYRSGDDRDALIAGLRGMFVNADGGTASVREISIRGMLGEAVPEELFPEDEDVLSLSAALWADQLLGSLEGVQVRRLSDEQKAGLIGKVAACANSNGGFGWFAGMNSSPVITAVLLERFSSMGQGLPEEISALLPAAVRYLDREMSGRQLRPLWCGGLSLEQYLHVRALYPEIAPDFGGMDRSGLRELRKAVRGYLAPSRESGLNGQILAKARRLSTLRALLSDDDGMRLAREFGVSLMTGRRLSRTLERDVESLVQYARPHVSGGTYYPNAVMPWRGLLESELYAHTLLCDLMEKCGHGEIAEGIRLWIMVQKETQKWESDPGYLEALASVMRGSEETLDTRVIALSASTELPFEAVRESGNGFSVEREFYLDGRKLSDGEVLHVGDKVTAVYRIWNQENRSFVKLSVPRNASLRPVDQTSGRYGWMARPLAVPGWTSFTPQGYRSVRADRTEYWFESYPEDRTSISEEFFVTQEGRFQSPVLEIESLYAPHYRANGPGSGSTMTVIAD</sequence>
<dbReference type="EMBL" id="JADILW010000002">
    <property type="protein sequence ID" value="MBO8479490.1"/>
    <property type="molecule type" value="Genomic_DNA"/>
</dbReference>
<dbReference type="Proteomes" id="UP000823769">
    <property type="component" value="Unassembled WGS sequence"/>
</dbReference>
<dbReference type="InterPro" id="IPR001599">
    <property type="entry name" value="Macroglobln_a2"/>
</dbReference>
<organism evidence="3 4">
    <name type="scientific">Candidatus Cryptobacteroides avistercoris</name>
    <dbReference type="NCBI Taxonomy" id="2840758"/>
    <lineage>
        <taxon>Bacteria</taxon>
        <taxon>Pseudomonadati</taxon>
        <taxon>Bacteroidota</taxon>
        <taxon>Bacteroidia</taxon>
        <taxon>Bacteroidales</taxon>
        <taxon>Candidatus Cryptobacteroides</taxon>
    </lineage>
</organism>
<dbReference type="Pfam" id="PF01835">
    <property type="entry name" value="MG2"/>
    <property type="match status" value="1"/>
</dbReference>
<dbReference type="PANTHER" id="PTHR40094">
    <property type="entry name" value="ALPHA-2-MACROGLOBULIN HOMOLOG"/>
    <property type="match status" value="1"/>
</dbReference>
<comment type="caution">
    <text evidence="3">The sequence shown here is derived from an EMBL/GenBank/DDBJ whole genome shotgun (WGS) entry which is preliminary data.</text>
</comment>
<evidence type="ECO:0000313" key="3">
    <source>
        <dbReference type="EMBL" id="MBO8479490.1"/>
    </source>
</evidence>
<dbReference type="Gene3D" id="2.60.40.1930">
    <property type="match status" value="1"/>
</dbReference>
<dbReference type="PANTHER" id="PTHR40094:SF1">
    <property type="entry name" value="UBIQUITIN DOMAIN-CONTAINING PROTEIN"/>
    <property type="match status" value="1"/>
</dbReference>
<dbReference type="Pfam" id="PF17973">
    <property type="entry name" value="bMG10"/>
    <property type="match status" value="1"/>
</dbReference>
<evidence type="ECO:0000259" key="2">
    <source>
        <dbReference type="SMART" id="SM01360"/>
    </source>
</evidence>
<dbReference type="SUPFAM" id="SSF48239">
    <property type="entry name" value="Terpenoid cyclases/Protein prenyltransferases"/>
    <property type="match status" value="1"/>
</dbReference>
<evidence type="ECO:0000313" key="4">
    <source>
        <dbReference type="Proteomes" id="UP000823769"/>
    </source>
</evidence>
<evidence type="ECO:0000256" key="1">
    <source>
        <dbReference type="ARBA" id="ARBA00010556"/>
    </source>
</evidence>
<dbReference type="InterPro" id="IPR002890">
    <property type="entry name" value="MG2"/>
</dbReference>
<dbReference type="GO" id="GO:0004866">
    <property type="term" value="F:endopeptidase inhibitor activity"/>
    <property type="evidence" value="ECO:0007669"/>
    <property type="project" value="InterPro"/>
</dbReference>
<dbReference type="InterPro" id="IPR008930">
    <property type="entry name" value="Terpenoid_cyclase/PrenylTrfase"/>
</dbReference>
<reference evidence="3" key="2">
    <citation type="journal article" date="2021" name="PeerJ">
        <title>Extensive microbial diversity within the chicken gut microbiome revealed by metagenomics and culture.</title>
        <authorList>
            <person name="Gilroy R."/>
            <person name="Ravi A."/>
            <person name="Getino M."/>
            <person name="Pursley I."/>
            <person name="Horton D.L."/>
            <person name="Alikhan N.F."/>
            <person name="Baker D."/>
            <person name="Gharbi K."/>
            <person name="Hall N."/>
            <person name="Watson M."/>
            <person name="Adriaenssens E.M."/>
            <person name="Foster-Nyarko E."/>
            <person name="Jarju S."/>
            <person name="Secka A."/>
            <person name="Antonio M."/>
            <person name="Oren A."/>
            <person name="Chaudhuri R.R."/>
            <person name="La Ragione R."/>
            <person name="Hildebrand F."/>
            <person name="Pallen M.J."/>
        </authorList>
    </citation>
    <scope>NUCLEOTIDE SEQUENCE</scope>
    <source>
        <strain evidence="3">B3-1481</strain>
    </source>
</reference>
<dbReference type="InterPro" id="IPR051802">
    <property type="entry name" value="YfhM-like"/>
</dbReference>
<proteinExistence type="inferred from homology"/>